<dbReference type="Gene3D" id="3.60.40.10">
    <property type="entry name" value="PPM-type phosphatase domain"/>
    <property type="match status" value="1"/>
</dbReference>
<dbReference type="PANTHER" id="PTHR10098:SF108">
    <property type="entry name" value="TETRATRICOPEPTIDE REPEAT PROTEIN 28"/>
    <property type="match status" value="1"/>
</dbReference>
<evidence type="ECO:0000256" key="1">
    <source>
        <dbReference type="PROSITE-ProRule" id="PRU00339"/>
    </source>
</evidence>
<dbReference type="SUPFAM" id="SSF48452">
    <property type="entry name" value="TPR-like"/>
    <property type="match status" value="2"/>
</dbReference>
<dbReference type="InterPro" id="IPR001932">
    <property type="entry name" value="PPM-type_phosphatase-like_dom"/>
</dbReference>
<feature type="coiled-coil region" evidence="2">
    <location>
        <begin position="393"/>
        <end position="431"/>
    </location>
</feature>
<gene>
    <name evidence="5" type="ORF">FRY74_10290</name>
</gene>
<protein>
    <submittedName>
        <fullName evidence="5">Tetratricopeptide repeat protein</fullName>
    </submittedName>
</protein>
<feature type="repeat" description="TPR" evidence="1">
    <location>
        <begin position="318"/>
        <end position="351"/>
    </location>
</feature>
<dbReference type="InterPro" id="IPR019734">
    <property type="entry name" value="TPR_rpt"/>
</dbReference>
<evidence type="ECO:0000256" key="3">
    <source>
        <dbReference type="SAM" id="Phobius"/>
    </source>
</evidence>
<feature type="transmembrane region" description="Helical" evidence="3">
    <location>
        <begin position="442"/>
        <end position="462"/>
    </location>
</feature>
<organism evidence="5 6">
    <name type="scientific">Vicingus serpentipes</name>
    <dbReference type="NCBI Taxonomy" id="1926625"/>
    <lineage>
        <taxon>Bacteria</taxon>
        <taxon>Pseudomonadati</taxon>
        <taxon>Bacteroidota</taxon>
        <taxon>Flavobacteriia</taxon>
        <taxon>Flavobacteriales</taxon>
        <taxon>Vicingaceae</taxon>
        <taxon>Vicingus</taxon>
    </lineage>
</organism>
<feature type="domain" description="PPM-type phosphatase" evidence="4">
    <location>
        <begin position="552"/>
        <end position="758"/>
    </location>
</feature>
<feature type="repeat" description="TPR" evidence="1">
    <location>
        <begin position="118"/>
        <end position="151"/>
    </location>
</feature>
<reference evidence="5 6" key="1">
    <citation type="submission" date="2019-08" db="EMBL/GenBank/DDBJ databases">
        <title>Genome of Vicingus serpentipes NCIMB 15042.</title>
        <authorList>
            <person name="Bowman J.P."/>
        </authorList>
    </citation>
    <scope>NUCLEOTIDE SEQUENCE [LARGE SCALE GENOMIC DNA]</scope>
    <source>
        <strain evidence="5 6">NCIMB 15042</strain>
    </source>
</reference>
<accession>A0A5C6RR59</accession>
<keyword evidence="1" id="KW-0802">TPR repeat</keyword>
<dbReference type="AlphaFoldDB" id="A0A5C6RR59"/>
<evidence type="ECO:0000313" key="6">
    <source>
        <dbReference type="Proteomes" id="UP000321721"/>
    </source>
</evidence>
<dbReference type="RefSeq" id="WP_147101163.1">
    <property type="nucleotide sequence ID" value="NZ_VOOS01000004.1"/>
</dbReference>
<dbReference type="PROSITE" id="PS50005">
    <property type="entry name" value="TPR"/>
    <property type="match status" value="2"/>
</dbReference>
<dbReference type="OrthoDB" id="9763484at2"/>
<dbReference type="SMART" id="SM00028">
    <property type="entry name" value="TPR"/>
    <property type="match status" value="8"/>
</dbReference>
<comment type="caution">
    <text evidence="5">The sequence shown here is derived from an EMBL/GenBank/DDBJ whole genome shotgun (WGS) entry which is preliminary data.</text>
</comment>
<keyword evidence="2" id="KW-0175">Coiled coil</keyword>
<dbReference type="Pfam" id="PF13424">
    <property type="entry name" value="TPR_12"/>
    <property type="match status" value="2"/>
</dbReference>
<evidence type="ECO:0000313" key="5">
    <source>
        <dbReference type="EMBL" id="TXB64831.1"/>
    </source>
</evidence>
<sequence>MLKYLLFLTTTFITTLLLGSTNDSLQQVIQSNAHDTVKILVFEQLAANHRKNNEDSAFYYNQKAIDLAKKISNQKETAEAYREYALTAQAVGKYPLAVEYYTKAQKTHEKRKNKNGVAEGYNDIGIAYYYAGEYEKARENFEKSGEIKIQIGDSIGAGQSFNNTGIMHDIAGNPTEAIKLYLRAIEIYENLKDTNMAIGTMANIGLIYIGQKNYTEALKVYTKQKKLAKAIKAKKHYGIALTSEGTAYDYLEKYDEARKHFFEALDIFLELGDKPLIAQCYNNISVNYELTNNDDKALEYALKAIKIKTEIGSFGKIAVSQIAAAKIYNKRGEYNKALNLYQEALTNAENTGYMDYVIKSHKGLSMAYEKLKKFEKAYYHQSQYITLADSVTNKENTELINELEKKYQSERKEQEIELLNKTNAIKDIELEKAGEESKRKSIQLFGSLGVGIILLGFLIFVYRVNQQRKRNNVLLTQKNKEITHQKEIVEEQHQEITDSINYAKRIQTALLTSDEYWNQISSEHFVLLKPKDVVSGDFFWAFHTETNLAIWVAADCTGHGVPGAFMSMLGISFFNEIVVENNITQPSIILNKLRDKIIKALEQKGIDTQQKDGMDLALCVWDKNTNKLTFAGANNPVWIIRKATDQNEDTLIIDGYELIEHKADKQPVGLYSGELKPFTEREIELQNGDSIYTFSDGYADQFGGEKGKKFKLKSLKQLLLSVQGKNMEDQKQILDKMFEDWKGNLEQIDDVCVIGVKV</sequence>
<dbReference type="PANTHER" id="PTHR10098">
    <property type="entry name" value="RAPSYN-RELATED"/>
    <property type="match status" value="1"/>
</dbReference>
<dbReference type="Proteomes" id="UP000321721">
    <property type="component" value="Unassembled WGS sequence"/>
</dbReference>
<keyword evidence="3" id="KW-1133">Transmembrane helix</keyword>
<name>A0A5C6RR59_9FLAO</name>
<dbReference type="Pfam" id="PF13176">
    <property type="entry name" value="TPR_7"/>
    <property type="match status" value="1"/>
</dbReference>
<dbReference type="Gene3D" id="1.25.40.10">
    <property type="entry name" value="Tetratricopeptide repeat domain"/>
    <property type="match status" value="3"/>
</dbReference>
<dbReference type="EMBL" id="VOOS01000004">
    <property type="protein sequence ID" value="TXB64831.1"/>
    <property type="molecule type" value="Genomic_DNA"/>
</dbReference>
<keyword evidence="6" id="KW-1185">Reference proteome</keyword>
<dbReference type="InterPro" id="IPR036457">
    <property type="entry name" value="PPM-type-like_dom_sf"/>
</dbReference>
<evidence type="ECO:0000256" key="2">
    <source>
        <dbReference type="SAM" id="Coils"/>
    </source>
</evidence>
<proteinExistence type="predicted"/>
<dbReference type="Pfam" id="PF07228">
    <property type="entry name" value="SpoIIE"/>
    <property type="match status" value="1"/>
</dbReference>
<dbReference type="Pfam" id="PF13181">
    <property type="entry name" value="TPR_8"/>
    <property type="match status" value="1"/>
</dbReference>
<keyword evidence="3" id="KW-0472">Membrane</keyword>
<keyword evidence="3" id="KW-0812">Transmembrane</keyword>
<dbReference type="InterPro" id="IPR011990">
    <property type="entry name" value="TPR-like_helical_dom_sf"/>
</dbReference>
<evidence type="ECO:0000259" key="4">
    <source>
        <dbReference type="Pfam" id="PF07228"/>
    </source>
</evidence>